<comment type="caution">
    <text evidence="2">The sequence shown here is derived from an EMBL/GenBank/DDBJ whole genome shotgun (WGS) entry which is preliminary data.</text>
</comment>
<dbReference type="EMBL" id="JAPCID010000028">
    <property type="protein sequence ID" value="MDA0139691.1"/>
    <property type="molecule type" value="Genomic_DNA"/>
</dbReference>
<gene>
    <name evidence="2" type="ORF">OJ962_19475</name>
</gene>
<sequence length="72" mass="7795">MRGGRHQPNHGVFVGEDPLNWTQEPTEDTETFYDSTEAGASVAPELVVEFSVTACPANSYTAAQVTSEDSVY</sequence>
<evidence type="ECO:0000313" key="3">
    <source>
        <dbReference type="Proteomes" id="UP001147700"/>
    </source>
</evidence>
<keyword evidence="3" id="KW-1185">Reference proteome</keyword>
<proteinExistence type="predicted"/>
<evidence type="ECO:0000313" key="2">
    <source>
        <dbReference type="EMBL" id="MDA0139691.1"/>
    </source>
</evidence>
<dbReference type="RefSeq" id="WP_202955632.1">
    <property type="nucleotide sequence ID" value="NZ_JAPCID010000028.1"/>
</dbReference>
<name>A0ABT4RM95_9ACTN</name>
<reference evidence="2" key="1">
    <citation type="submission" date="2022-10" db="EMBL/GenBank/DDBJ databases">
        <title>The WGS of Solirubrobacter sp. CPCC 204708.</title>
        <authorList>
            <person name="Jiang Z."/>
        </authorList>
    </citation>
    <scope>NUCLEOTIDE SEQUENCE</scope>
    <source>
        <strain evidence="2">CPCC 204708</strain>
    </source>
</reference>
<dbReference type="Proteomes" id="UP001147700">
    <property type="component" value="Unassembled WGS sequence"/>
</dbReference>
<feature type="region of interest" description="Disordered" evidence="1">
    <location>
        <begin position="1"/>
        <end position="37"/>
    </location>
</feature>
<protein>
    <submittedName>
        <fullName evidence="2">Uncharacterized protein</fullName>
    </submittedName>
</protein>
<accession>A0ABT4RM95</accession>
<organism evidence="2 3">
    <name type="scientific">Solirubrobacter deserti</name>
    <dbReference type="NCBI Taxonomy" id="2282478"/>
    <lineage>
        <taxon>Bacteria</taxon>
        <taxon>Bacillati</taxon>
        <taxon>Actinomycetota</taxon>
        <taxon>Thermoleophilia</taxon>
        <taxon>Solirubrobacterales</taxon>
        <taxon>Solirubrobacteraceae</taxon>
        <taxon>Solirubrobacter</taxon>
    </lineage>
</organism>
<evidence type="ECO:0000256" key="1">
    <source>
        <dbReference type="SAM" id="MobiDB-lite"/>
    </source>
</evidence>